<evidence type="ECO:0000313" key="5">
    <source>
        <dbReference type="Proteomes" id="UP000235579"/>
    </source>
</evidence>
<keyword evidence="1" id="KW-0812">Transmembrane</keyword>
<dbReference type="InterPro" id="IPR002035">
    <property type="entry name" value="VWF_A"/>
</dbReference>
<dbReference type="Gene3D" id="3.40.50.410">
    <property type="entry name" value="von Willebrand factor, type A domain"/>
    <property type="match status" value="1"/>
</dbReference>
<accession>A0A2N7NGA6</accession>
<sequence>MKHAMRKQFGHAAMLFAIMIPALFGVFMLGSDGARALQTKARLEEASEAAVLAVSAKDEQDHQLAERYIQHYLYDMDSILDIEVKKLGCDEIPECIAATERGEARYFEYRVAGQTLHKSWFPGNDVISGFGDSFNVTGSSKARRYQSQPIDITFIVDFSESMNDSWSGGRHSKLNDLKDIIEDVADELGAYNDLYPEHPHRVALTGFNRRTINKDKNDNLVVRDQRVVSREGEYDKDDTVNFNKTIAQQFIVKGEASRVPNSDDDARFYDLYFTTDFSSFTKKVKKFKAGGGTASLQGIIRAGQIVTSMSKNQKQLIIILSDGEDWNHYAGQTNKLVSKGMCSNILNMVNGGKVSADNTHDDIEVIGGVSQGMMTPDGERMNARMAVIGFDYELNKNVGLRNCVGRDNVYKAENKEDILNKILGLITEEVGHLAQ</sequence>
<feature type="transmembrane region" description="Helical" evidence="1">
    <location>
        <begin position="12"/>
        <end position="30"/>
    </location>
</feature>
<reference evidence="3" key="3">
    <citation type="journal article" date="2018" name="Nature">
        <title>A major lineage of non-tailed dsDNA viruses as unrecognized killers of marine bacteria.</title>
        <authorList>
            <person name="Kauffman K.M."/>
            <person name="Hussain F.A."/>
            <person name="Yang J."/>
            <person name="Arevalo P."/>
            <person name="Brown J.M."/>
            <person name="Chang W.K."/>
            <person name="VanInsberghe D."/>
            <person name="Elsherbini J."/>
            <person name="Sharma R.S."/>
            <person name="Cutler M.B."/>
            <person name="Kelly L."/>
            <person name="Polz M.F."/>
        </authorList>
    </citation>
    <scope>NUCLEOTIDE SEQUENCE</scope>
    <source>
        <strain evidence="3">10N.222.48.A2</strain>
    </source>
</reference>
<evidence type="ECO:0000313" key="4">
    <source>
        <dbReference type="EMBL" id="TKG37461.1"/>
    </source>
</evidence>
<dbReference type="Proteomes" id="UP000235579">
    <property type="component" value="Unassembled WGS sequence"/>
</dbReference>
<name>A0A2N7NGA6_9VIBR</name>
<proteinExistence type="predicted"/>
<dbReference type="SUPFAM" id="SSF53300">
    <property type="entry name" value="vWA-like"/>
    <property type="match status" value="1"/>
</dbReference>
<feature type="domain" description="VWFA" evidence="2">
    <location>
        <begin position="151"/>
        <end position="430"/>
    </location>
</feature>
<dbReference type="InterPro" id="IPR036465">
    <property type="entry name" value="vWFA_dom_sf"/>
</dbReference>
<protein>
    <recommendedName>
        <fullName evidence="2">VWFA domain-containing protein</fullName>
    </recommendedName>
</protein>
<evidence type="ECO:0000259" key="2">
    <source>
        <dbReference type="PROSITE" id="PS50234"/>
    </source>
</evidence>
<reference evidence="3" key="2">
    <citation type="submission" date="2016-07" db="EMBL/GenBank/DDBJ databases">
        <authorList>
            <person name="Wan K."/>
            <person name="Booth B."/>
            <person name="Spirohn K."/>
            <person name="Hao T."/>
            <person name="Hu Y."/>
            <person name="Calderwood M."/>
            <person name="Hill D."/>
            <person name="Mohr S."/>
            <person name="Vidal M."/>
            <person name="Celniker S."/>
            <person name="Perrimon N."/>
        </authorList>
    </citation>
    <scope>NUCLEOTIDE SEQUENCE</scope>
    <source>
        <strain evidence="3">10N.222.48.A2</strain>
    </source>
</reference>
<gene>
    <name evidence="3" type="ORF">BCS92_17250</name>
    <name evidence="4" type="ORF">FC057_01485</name>
</gene>
<evidence type="ECO:0000313" key="6">
    <source>
        <dbReference type="Proteomes" id="UP000308018"/>
    </source>
</evidence>
<dbReference type="AlphaFoldDB" id="A0A2N7NGA6"/>
<dbReference type="Proteomes" id="UP000308018">
    <property type="component" value="Unassembled WGS sequence"/>
</dbReference>
<keyword evidence="1" id="KW-1133">Transmembrane helix</keyword>
<dbReference type="EMBL" id="MDBP01000045">
    <property type="protein sequence ID" value="PMP13416.1"/>
    <property type="molecule type" value="Genomic_DNA"/>
</dbReference>
<dbReference type="RefSeq" id="WP_009848154.1">
    <property type="nucleotide sequence ID" value="NZ_MDBP01000045.1"/>
</dbReference>
<organism evidence="3 5">
    <name type="scientific">Vibrio tasmaniensis</name>
    <dbReference type="NCBI Taxonomy" id="212663"/>
    <lineage>
        <taxon>Bacteria</taxon>
        <taxon>Pseudomonadati</taxon>
        <taxon>Pseudomonadota</taxon>
        <taxon>Gammaproteobacteria</taxon>
        <taxon>Vibrionales</taxon>
        <taxon>Vibrionaceae</taxon>
        <taxon>Vibrio</taxon>
    </lineage>
</organism>
<evidence type="ECO:0000313" key="3">
    <source>
        <dbReference type="EMBL" id="PMP13416.1"/>
    </source>
</evidence>
<reference evidence="4 6" key="4">
    <citation type="submission" date="2019-04" db="EMBL/GenBank/DDBJ databases">
        <title>A reverse ecology approach based on a biological definition of microbial populations.</title>
        <authorList>
            <person name="Arevalo P."/>
            <person name="Vaninsberghe D."/>
            <person name="Elsherbini J."/>
            <person name="Gore J."/>
            <person name="Polz M."/>
        </authorList>
    </citation>
    <scope>NUCLEOTIDE SEQUENCE [LARGE SCALE GENOMIC DNA]</scope>
    <source>
        <strain evidence="4 6">10N.222.45.A8</strain>
    </source>
</reference>
<dbReference type="EMBL" id="SYVV01000002">
    <property type="protein sequence ID" value="TKG37461.1"/>
    <property type="molecule type" value="Genomic_DNA"/>
</dbReference>
<keyword evidence="1" id="KW-0472">Membrane</keyword>
<evidence type="ECO:0000256" key="1">
    <source>
        <dbReference type="SAM" id="Phobius"/>
    </source>
</evidence>
<comment type="caution">
    <text evidence="3">The sequence shown here is derived from an EMBL/GenBank/DDBJ whole genome shotgun (WGS) entry which is preliminary data.</text>
</comment>
<dbReference type="PROSITE" id="PS50234">
    <property type="entry name" value="VWFA"/>
    <property type="match status" value="1"/>
</dbReference>
<reference evidence="5" key="1">
    <citation type="submission" date="2016-07" db="EMBL/GenBank/DDBJ databases">
        <title>Nontailed viruses are major unrecognized killers of bacteria in the ocean.</title>
        <authorList>
            <person name="Kauffman K."/>
            <person name="Hussain F."/>
            <person name="Yang J."/>
            <person name="Arevalo P."/>
            <person name="Brown J."/>
            <person name="Cutler M."/>
            <person name="Kelly L."/>
            <person name="Polz M.F."/>
        </authorList>
    </citation>
    <scope>NUCLEOTIDE SEQUENCE [LARGE SCALE GENOMIC DNA]</scope>
    <source>
        <strain evidence="5">10N.222.48.A2</strain>
    </source>
</reference>